<dbReference type="InterPro" id="IPR010827">
    <property type="entry name" value="BamA/TamA_POTRA"/>
</dbReference>
<dbReference type="Gene3D" id="2.40.160.50">
    <property type="entry name" value="membrane protein fhac: a member of the omp85/tpsb transporter family"/>
    <property type="match status" value="1"/>
</dbReference>
<evidence type="ECO:0000256" key="4">
    <source>
        <dbReference type="ARBA" id="ARBA00022729"/>
    </source>
</evidence>
<comment type="subunit">
    <text evidence="8">Part of the Bam complex.</text>
</comment>
<keyword evidence="5 8" id="KW-0677">Repeat</keyword>
<evidence type="ECO:0000256" key="6">
    <source>
        <dbReference type="ARBA" id="ARBA00023136"/>
    </source>
</evidence>
<feature type="chain" id="PRO_5009730111" description="Outer membrane protein assembly factor BamA" evidence="8">
    <location>
        <begin position="21"/>
        <end position="767"/>
    </location>
</feature>
<dbReference type="Pfam" id="PF07244">
    <property type="entry name" value="POTRA"/>
    <property type="match status" value="5"/>
</dbReference>
<evidence type="ECO:0000256" key="3">
    <source>
        <dbReference type="ARBA" id="ARBA00022692"/>
    </source>
</evidence>
<protein>
    <recommendedName>
        <fullName evidence="8 9">Outer membrane protein assembly factor BamA</fullName>
    </recommendedName>
</protein>
<comment type="similarity">
    <text evidence="8">Belongs to the BamA family.</text>
</comment>
<proteinExistence type="inferred from homology"/>
<dbReference type="GO" id="GO:0043165">
    <property type="term" value="P:Gram-negative-bacterium-type cell outer membrane assembly"/>
    <property type="evidence" value="ECO:0007669"/>
    <property type="project" value="UniProtKB-UniRule"/>
</dbReference>
<name>A0A1F6UNX4_9PROT</name>
<dbReference type="NCBIfam" id="TIGR03303">
    <property type="entry name" value="OM_YaeT"/>
    <property type="match status" value="1"/>
</dbReference>
<dbReference type="InterPro" id="IPR000184">
    <property type="entry name" value="Bac_surfAg_D15"/>
</dbReference>
<keyword evidence="3 8" id="KW-0812">Transmembrane</keyword>
<comment type="caution">
    <text evidence="11">The sequence shown here is derived from an EMBL/GenBank/DDBJ whole genome shotgun (WGS) entry which is preliminary data.</text>
</comment>
<dbReference type="InterPro" id="IPR023707">
    <property type="entry name" value="OM_assembly_BamA"/>
</dbReference>
<dbReference type="GO" id="GO:0051205">
    <property type="term" value="P:protein insertion into membrane"/>
    <property type="evidence" value="ECO:0007669"/>
    <property type="project" value="UniProtKB-UniRule"/>
</dbReference>
<dbReference type="FunFam" id="3.10.20.310:FF:000003">
    <property type="entry name" value="Outer membrane protein assembly factor BamA"/>
    <property type="match status" value="1"/>
</dbReference>
<evidence type="ECO:0000256" key="5">
    <source>
        <dbReference type="ARBA" id="ARBA00022737"/>
    </source>
</evidence>
<dbReference type="Gene3D" id="3.10.20.310">
    <property type="entry name" value="membrane protein fhac"/>
    <property type="match status" value="5"/>
</dbReference>
<dbReference type="InterPro" id="IPR039910">
    <property type="entry name" value="D15-like"/>
</dbReference>
<evidence type="ECO:0000259" key="10">
    <source>
        <dbReference type="PROSITE" id="PS51779"/>
    </source>
</evidence>
<dbReference type="PANTHER" id="PTHR12815">
    <property type="entry name" value="SORTING AND ASSEMBLY MACHINERY SAMM50 PROTEIN FAMILY MEMBER"/>
    <property type="match status" value="1"/>
</dbReference>
<evidence type="ECO:0000256" key="8">
    <source>
        <dbReference type="HAMAP-Rule" id="MF_01430"/>
    </source>
</evidence>
<dbReference type="FunFam" id="3.10.20.310:FF:000002">
    <property type="entry name" value="Outer membrane protein assembly factor BamA"/>
    <property type="match status" value="1"/>
</dbReference>
<dbReference type="GO" id="GO:1990063">
    <property type="term" value="C:Bam protein complex"/>
    <property type="evidence" value="ECO:0007669"/>
    <property type="project" value="TreeGrafter"/>
</dbReference>
<evidence type="ECO:0000256" key="1">
    <source>
        <dbReference type="ARBA" id="ARBA00004370"/>
    </source>
</evidence>
<dbReference type="InterPro" id="IPR034746">
    <property type="entry name" value="POTRA"/>
</dbReference>
<evidence type="ECO:0000256" key="9">
    <source>
        <dbReference type="NCBIfam" id="TIGR03303"/>
    </source>
</evidence>
<keyword evidence="7 8" id="KW-0998">Cell outer membrane</keyword>
<comment type="function">
    <text evidence="8">Part of the outer membrane protein assembly complex, which is involved in assembly and insertion of beta-barrel proteins into the outer membrane.</text>
</comment>
<accession>A0A1F6UNX4</accession>
<dbReference type="Proteomes" id="UP000177950">
    <property type="component" value="Unassembled WGS sequence"/>
</dbReference>
<comment type="subcellular location">
    <subcellularLocation>
        <location evidence="8">Cell outer membrane</location>
    </subcellularLocation>
    <subcellularLocation>
        <location evidence="1">Membrane</location>
    </subcellularLocation>
</comment>
<feature type="domain" description="POTRA" evidence="10">
    <location>
        <begin position="24"/>
        <end position="91"/>
    </location>
</feature>
<sequence length="767" mass="84372" precursor="true">MKKLLAALFVCVLSAPLAHAIETFTIADIRVEGLQRISAGTVFNYLPVKVGDTLTEDSARDAIRALFKTGFFKDVQLERAGAVLVVKVLERPSIDSIKITGTKDLEEDALKKGLKEVGLAEGRVLDSSVLDKTEQELKRQYFSRGRYAVKVKTTVTPLERNRVAILIEVAEGVVTKISQIALVGNKAYSDKQLLDVFKLSPSTLFSFMTKNDQYSKQQLAGDLESLRSYYQNRGFLEFAIDSTQVSITPDKQRIYLTVNIAEGKKFSVAGVKLAGKLILEEAELRKLIGAKPGDVFSRQEVTESSKRISDRLGDEGYAFANVNAVPDIDRDKNTVVFTFFVDPGQRVYVRRINIYGNMSTNDEVLRREMRQLEGAWFSTSKVQRSRERLQRLGYFDDVNIETPAVSGTADQVDINVTVKERLVNNFLAGVGYSDVDGLLLNANVTLKNLFGTGKELSTSVDTSKSNKHFNISYLNPYYTQEGISRSLNLYSSRVDAAAANTAAYNSATLGAGVLYGIPIGEDRTVSLGLAYESLTLDVTPGISSQIANDFVNKYGDKNSSFKGTLGWAYDTLDNPIFPGRGTVHRVFGEIAVPGSDLEYYKLTYTAAHYRPISKNITFKIKTDLGYGDSYGSTTTELPFYKNFFAGGSSSVRGYRSRTLGPKDLGGPDPTLPVGGSSRVLGNMEVLFPVPGASEDNKTMRLSVFVDTGMVYGPGENVDLGELRYSTGLAFSWYSPVGPLSISFARPLNAETDDREESVQFTLGTPFR</sequence>
<dbReference type="AlphaFoldDB" id="A0A1F6UNX4"/>
<evidence type="ECO:0000256" key="7">
    <source>
        <dbReference type="ARBA" id="ARBA00023237"/>
    </source>
</evidence>
<organism evidence="11 12">
    <name type="scientific">Candidatus Muproteobacteria bacterium RBG_19FT_COMBO_61_10</name>
    <dbReference type="NCBI Taxonomy" id="1817761"/>
    <lineage>
        <taxon>Bacteria</taxon>
        <taxon>Pseudomonadati</taxon>
        <taxon>Pseudomonadota</taxon>
        <taxon>Candidatus Muproteobacteria</taxon>
    </lineage>
</organism>
<reference evidence="11 12" key="1">
    <citation type="journal article" date="2016" name="Nat. Commun.">
        <title>Thousands of microbial genomes shed light on interconnected biogeochemical processes in an aquifer system.</title>
        <authorList>
            <person name="Anantharaman K."/>
            <person name="Brown C.T."/>
            <person name="Hug L.A."/>
            <person name="Sharon I."/>
            <person name="Castelle C.J."/>
            <person name="Probst A.J."/>
            <person name="Thomas B.C."/>
            <person name="Singh A."/>
            <person name="Wilkins M.J."/>
            <person name="Karaoz U."/>
            <person name="Brodie E.L."/>
            <person name="Williams K.H."/>
            <person name="Hubbard S.S."/>
            <person name="Banfield J.F."/>
        </authorList>
    </citation>
    <scope>NUCLEOTIDE SEQUENCE [LARGE SCALE GENOMIC DNA]</scope>
</reference>
<feature type="signal peptide" evidence="8">
    <location>
        <begin position="1"/>
        <end position="20"/>
    </location>
</feature>
<dbReference type="HAMAP" id="MF_01430">
    <property type="entry name" value="OM_assembly_BamA"/>
    <property type="match status" value="1"/>
</dbReference>
<dbReference type="PANTHER" id="PTHR12815:SF23">
    <property type="entry name" value="OUTER MEMBRANE PROTEIN ASSEMBLY FACTOR BAMA"/>
    <property type="match status" value="1"/>
</dbReference>
<keyword evidence="2 8" id="KW-1134">Transmembrane beta strand</keyword>
<dbReference type="PROSITE" id="PS51779">
    <property type="entry name" value="POTRA"/>
    <property type="match status" value="5"/>
</dbReference>
<feature type="domain" description="POTRA" evidence="10">
    <location>
        <begin position="92"/>
        <end position="172"/>
    </location>
</feature>
<dbReference type="EMBL" id="MFSV01000019">
    <property type="protein sequence ID" value="OGI59046.1"/>
    <property type="molecule type" value="Genomic_DNA"/>
</dbReference>
<feature type="domain" description="POTRA" evidence="10">
    <location>
        <begin position="266"/>
        <end position="344"/>
    </location>
</feature>
<feature type="domain" description="POTRA" evidence="10">
    <location>
        <begin position="347"/>
        <end position="421"/>
    </location>
</feature>
<dbReference type="PIRSF" id="PIRSF006076">
    <property type="entry name" value="OM_assembly_OMP85"/>
    <property type="match status" value="1"/>
</dbReference>
<feature type="domain" description="POTRA" evidence="10">
    <location>
        <begin position="175"/>
        <end position="263"/>
    </location>
</feature>
<evidence type="ECO:0000313" key="11">
    <source>
        <dbReference type="EMBL" id="OGI59046.1"/>
    </source>
</evidence>
<gene>
    <name evidence="8" type="primary">bamA</name>
    <name evidence="11" type="ORF">A2V58_08440</name>
</gene>
<keyword evidence="6 8" id="KW-0472">Membrane</keyword>
<evidence type="ECO:0000256" key="2">
    <source>
        <dbReference type="ARBA" id="ARBA00022452"/>
    </source>
</evidence>
<keyword evidence="4 8" id="KW-0732">Signal</keyword>
<evidence type="ECO:0000313" key="12">
    <source>
        <dbReference type="Proteomes" id="UP000177950"/>
    </source>
</evidence>
<dbReference type="Pfam" id="PF01103">
    <property type="entry name" value="Omp85"/>
    <property type="match status" value="1"/>
</dbReference>